<dbReference type="Proteomes" id="UP000752172">
    <property type="component" value="Unassembled WGS sequence"/>
</dbReference>
<gene>
    <name evidence="2" type="ORF">K8W20_12520</name>
</gene>
<organism evidence="2 3">
    <name type="scientific">Pseudomonas lactis</name>
    <dbReference type="NCBI Taxonomy" id="1615674"/>
    <lineage>
        <taxon>Bacteria</taxon>
        <taxon>Pseudomonadati</taxon>
        <taxon>Pseudomonadota</taxon>
        <taxon>Gammaproteobacteria</taxon>
        <taxon>Pseudomonadales</taxon>
        <taxon>Pseudomonadaceae</taxon>
        <taxon>Pseudomonas</taxon>
    </lineage>
</organism>
<evidence type="ECO:0000313" key="2">
    <source>
        <dbReference type="EMBL" id="HJH19527.1"/>
    </source>
</evidence>
<feature type="region of interest" description="Disordered" evidence="1">
    <location>
        <begin position="1"/>
        <end position="23"/>
    </location>
</feature>
<dbReference type="RefSeq" id="WP_278917305.1">
    <property type="nucleotide sequence ID" value="NZ_DYTS01000223.1"/>
</dbReference>
<dbReference type="AlphaFoldDB" id="A0A921NI94"/>
<evidence type="ECO:0000313" key="3">
    <source>
        <dbReference type="Proteomes" id="UP000752172"/>
    </source>
</evidence>
<evidence type="ECO:0000256" key="1">
    <source>
        <dbReference type="SAM" id="MobiDB-lite"/>
    </source>
</evidence>
<name>A0A921NI94_9PSED</name>
<dbReference type="EMBL" id="DYTS01000223">
    <property type="protein sequence ID" value="HJH19527.1"/>
    <property type="molecule type" value="Genomic_DNA"/>
</dbReference>
<accession>A0A921NI94</accession>
<reference evidence="2" key="2">
    <citation type="submission" date="2021-09" db="EMBL/GenBank/DDBJ databases">
        <authorList>
            <person name="Gilroy R."/>
        </authorList>
    </citation>
    <scope>NUCLEOTIDE SEQUENCE</scope>
    <source>
        <strain evidence="2">ChiSjej2B20-17149</strain>
    </source>
</reference>
<proteinExistence type="predicted"/>
<sequence length="105" mass="11270">MSSKERGHTLILGSEKKPSSFSPLKIARTSPEFMVQLLEHAAGKSLDDEQKQAVLTALAGLPEGATVRDLENAVVKDQGLAPIFKALQRMQIEGVHAGLFSKSAD</sequence>
<reference evidence="2" key="1">
    <citation type="journal article" date="2021" name="PeerJ">
        <title>Extensive microbial diversity within the chicken gut microbiome revealed by metagenomics and culture.</title>
        <authorList>
            <person name="Gilroy R."/>
            <person name="Ravi A."/>
            <person name="Getino M."/>
            <person name="Pursley I."/>
            <person name="Horton D.L."/>
            <person name="Alikhan N.F."/>
            <person name="Baker D."/>
            <person name="Gharbi K."/>
            <person name="Hall N."/>
            <person name="Watson M."/>
            <person name="Adriaenssens E.M."/>
            <person name="Foster-Nyarko E."/>
            <person name="Jarju S."/>
            <person name="Secka A."/>
            <person name="Antonio M."/>
            <person name="Oren A."/>
            <person name="Chaudhuri R.R."/>
            <person name="La Ragione R."/>
            <person name="Hildebrand F."/>
            <person name="Pallen M.J."/>
        </authorList>
    </citation>
    <scope>NUCLEOTIDE SEQUENCE</scope>
    <source>
        <strain evidence="2">ChiSjej2B20-17149</strain>
    </source>
</reference>
<protein>
    <submittedName>
        <fullName evidence="2">Uncharacterized protein</fullName>
    </submittedName>
</protein>
<feature type="compositionally biased region" description="Basic and acidic residues" evidence="1">
    <location>
        <begin position="1"/>
        <end position="18"/>
    </location>
</feature>
<comment type="caution">
    <text evidence="2">The sequence shown here is derived from an EMBL/GenBank/DDBJ whole genome shotgun (WGS) entry which is preliminary data.</text>
</comment>